<gene>
    <name evidence="2" type="ORF">G6O67_008062</name>
</gene>
<dbReference type="GO" id="GO:0030695">
    <property type="term" value="F:GTPase regulator activity"/>
    <property type="evidence" value="ECO:0007669"/>
    <property type="project" value="TreeGrafter"/>
</dbReference>
<dbReference type="InterPro" id="IPR008812">
    <property type="entry name" value="Ran_GTP-bd-rel"/>
</dbReference>
<dbReference type="GO" id="GO:0005634">
    <property type="term" value="C:nucleus"/>
    <property type="evidence" value="ECO:0007669"/>
    <property type="project" value="TreeGrafter"/>
</dbReference>
<proteinExistence type="predicted"/>
<name>A0A8H4LSS9_9HYPO</name>
<keyword evidence="3" id="KW-1185">Reference proteome</keyword>
<dbReference type="Proteomes" id="UP000557566">
    <property type="component" value="Unassembled WGS sequence"/>
</dbReference>
<feature type="compositionally biased region" description="Acidic residues" evidence="1">
    <location>
        <begin position="443"/>
        <end position="455"/>
    </location>
</feature>
<protein>
    <recommendedName>
        <fullName evidence="4">Ran-specific GTPase-activating protein 30</fullName>
    </recommendedName>
</protein>
<comment type="caution">
    <text evidence="2">The sequence shown here is derived from an EMBL/GenBank/DDBJ whole genome shotgun (WGS) entry which is preliminary data.</text>
</comment>
<dbReference type="PANTHER" id="PTHR31010">
    <property type="entry name" value="RAN-SPECIFIC GTPASE-ACTIVATING PROTEIN 30-RELATED"/>
    <property type="match status" value="1"/>
</dbReference>
<dbReference type="Pfam" id="PF05508">
    <property type="entry name" value="Ran-binding"/>
    <property type="match status" value="1"/>
</dbReference>
<dbReference type="GO" id="GO:0005737">
    <property type="term" value="C:cytoplasm"/>
    <property type="evidence" value="ECO:0007669"/>
    <property type="project" value="TreeGrafter"/>
</dbReference>
<evidence type="ECO:0000313" key="2">
    <source>
        <dbReference type="EMBL" id="KAF4504635.1"/>
    </source>
</evidence>
<evidence type="ECO:0000256" key="1">
    <source>
        <dbReference type="SAM" id="MobiDB-lite"/>
    </source>
</evidence>
<dbReference type="PANTHER" id="PTHR31010:SF2">
    <property type="entry name" value="RAN-SPECIFIC GTPASE-ACTIVATING PROTEIN 30"/>
    <property type="match status" value="1"/>
</dbReference>
<dbReference type="OrthoDB" id="512915at2759"/>
<dbReference type="EMBL" id="JAAVMX010000009">
    <property type="protein sequence ID" value="KAF4504635.1"/>
    <property type="molecule type" value="Genomic_DNA"/>
</dbReference>
<feature type="region of interest" description="Disordered" evidence="1">
    <location>
        <begin position="573"/>
        <end position="602"/>
    </location>
</feature>
<feature type="region of interest" description="Disordered" evidence="1">
    <location>
        <begin position="357"/>
        <end position="379"/>
    </location>
</feature>
<evidence type="ECO:0000313" key="3">
    <source>
        <dbReference type="Proteomes" id="UP000557566"/>
    </source>
</evidence>
<feature type="region of interest" description="Disordered" evidence="1">
    <location>
        <begin position="398"/>
        <end position="421"/>
    </location>
</feature>
<organism evidence="2 3">
    <name type="scientific">Ophiocordyceps sinensis</name>
    <dbReference type="NCBI Taxonomy" id="72228"/>
    <lineage>
        <taxon>Eukaryota</taxon>
        <taxon>Fungi</taxon>
        <taxon>Dikarya</taxon>
        <taxon>Ascomycota</taxon>
        <taxon>Pezizomycotina</taxon>
        <taxon>Sordariomycetes</taxon>
        <taxon>Hypocreomycetidae</taxon>
        <taxon>Hypocreales</taxon>
        <taxon>Ophiocordycipitaceae</taxon>
        <taxon>Ophiocordyceps</taxon>
    </lineage>
</organism>
<evidence type="ECO:0008006" key="4">
    <source>
        <dbReference type="Google" id="ProtNLM"/>
    </source>
</evidence>
<sequence length="602" mass="65784">MDEFLATVGVQAMRYAIRSGIALTSTYALGQCSRLLKSIDDKKLHAEFKGLQKLLDSKIKIISPAMDLIELKSGRGNFFLESALPLTRSLHQEIISLGRKIASLAAPETDTKTTNLCSAKQRDGRHAILCLVMTDIRGLLDRIDREIPFLQLAISGCGESLSTSLPATISPSRLLQASTLLIVGDTQYTHDPTRPVQIGPAFNLSLYMLFLGHASIKTSNSGNGKGETPVYGLGSDDRKPLWQEVIHKARVRLCRSAQAIAGNGDCFVHGQITPGENLEFAYYLEIIENLDDGRLHDEAETVSPCHGILRAGIRENIPIHQLTKIFYTDTGRILNLAKADDFENNPILLLKRDGEVTRHSGAGDDLCDSKPDSDEEDCNNALVGHDAEQASIDRQLRNEDSRALSPSPKIQRGAVSGASQLPKRFDPEWIALKVWEDNAGGSDESETDGGSESEAEDVRSNPPTPRSKTAAPRASLDLTLAAQIRNLSLQPRSGLGESRDSRPPEVVRATEADEAGNLDFVARSPFKAITSSLSLIEMLIRLAGLQEFQQASHLSIPDHILTFFLEETSTTGLSGEAQQTVRSEAKRRVGFDPYTDTPAKRE</sequence>
<dbReference type="AlphaFoldDB" id="A0A8H4LSS9"/>
<reference evidence="2 3" key="1">
    <citation type="journal article" date="2020" name="Genome Biol. Evol.">
        <title>A new high-quality draft genome assembly of the Chinese cordyceps Ophiocordyceps sinensis.</title>
        <authorList>
            <person name="Shu R."/>
            <person name="Zhang J."/>
            <person name="Meng Q."/>
            <person name="Zhang H."/>
            <person name="Zhou G."/>
            <person name="Li M."/>
            <person name="Wu P."/>
            <person name="Zhao Y."/>
            <person name="Chen C."/>
            <person name="Qin Q."/>
        </authorList>
    </citation>
    <scope>NUCLEOTIDE SEQUENCE [LARGE SCALE GENOMIC DNA]</scope>
    <source>
        <strain evidence="2 3">IOZ07</strain>
    </source>
</reference>
<feature type="compositionally biased region" description="Basic and acidic residues" evidence="1">
    <location>
        <begin position="357"/>
        <end position="372"/>
    </location>
</feature>
<accession>A0A8H4LSS9</accession>
<feature type="region of interest" description="Disordered" evidence="1">
    <location>
        <begin position="436"/>
        <end position="474"/>
    </location>
</feature>
<feature type="compositionally biased region" description="Polar residues" evidence="1">
    <location>
        <begin position="573"/>
        <end position="582"/>
    </location>
</feature>